<comment type="caution">
    <text evidence="1">The sequence shown here is derived from an EMBL/GenBank/DDBJ whole genome shotgun (WGS) entry which is preliminary data.</text>
</comment>
<dbReference type="EMBL" id="JAGMWN010000001">
    <property type="protein sequence ID" value="MBP5855857.1"/>
    <property type="molecule type" value="Genomic_DNA"/>
</dbReference>
<keyword evidence="2" id="KW-1185">Reference proteome</keyword>
<accession>A0A8J7RWA6</accession>
<dbReference type="AlphaFoldDB" id="A0A8J7RWA6"/>
<sequence length="188" mass="20457">MADPSIDVAPGVVAYEAGDYARAHDLLKPAADAGDLQARYLMARLLSGDLADRTDYQQAFAYLDQDVRCRSPGALALFAYVSWHAGPRGGTLQETALAYKEAALGGNLEALTGLGLLLGRDLERPLEGGAYLLEASELGEPSAIEFIESVEDSELGRLSLERLRIIVEEQPFAVRWPLLDDETTQCRF</sequence>
<proteinExistence type="predicted"/>
<dbReference type="SUPFAM" id="SSF81901">
    <property type="entry name" value="HCP-like"/>
    <property type="match status" value="1"/>
</dbReference>
<name>A0A8J7RWA6_9PROT</name>
<evidence type="ECO:0000313" key="2">
    <source>
        <dbReference type="Proteomes" id="UP000672602"/>
    </source>
</evidence>
<organism evidence="1 2">
    <name type="scientific">Marivibrio halodurans</name>
    <dbReference type="NCBI Taxonomy" id="2039722"/>
    <lineage>
        <taxon>Bacteria</taxon>
        <taxon>Pseudomonadati</taxon>
        <taxon>Pseudomonadota</taxon>
        <taxon>Alphaproteobacteria</taxon>
        <taxon>Rhodospirillales</taxon>
        <taxon>Rhodospirillaceae</taxon>
        <taxon>Marivibrio</taxon>
    </lineage>
</organism>
<dbReference type="Proteomes" id="UP000672602">
    <property type="component" value="Unassembled WGS sequence"/>
</dbReference>
<dbReference type="RefSeq" id="WP_210680425.1">
    <property type="nucleotide sequence ID" value="NZ_JAGMWN010000001.1"/>
</dbReference>
<reference evidence="1" key="1">
    <citation type="submission" date="2021-04" db="EMBL/GenBank/DDBJ databases">
        <authorList>
            <person name="Zhang D.-C."/>
        </authorList>
    </citation>
    <scope>NUCLEOTIDE SEQUENCE</scope>
    <source>
        <strain evidence="1">CGMCC 1.15697</strain>
    </source>
</reference>
<dbReference type="InterPro" id="IPR011990">
    <property type="entry name" value="TPR-like_helical_dom_sf"/>
</dbReference>
<evidence type="ECO:0008006" key="3">
    <source>
        <dbReference type="Google" id="ProtNLM"/>
    </source>
</evidence>
<protein>
    <recommendedName>
        <fullName evidence="3">Sel1 repeat family protein</fullName>
    </recommendedName>
</protein>
<gene>
    <name evidence="1" type="ORF">KAJ83_02475</name>
</gene>
<evidence type="ECO:0000313" key="1">
    <source>
        <dbReference type="EMBL" id="MBP5855857.1"/>
    </source>
</evidence>
<dbReference type="Gene3D" id="1.25.40.10">
    <property type="entry name" value="Tetratricopeptide repeat domain"/>
    <property type="match status" value="1"/>
</dbReference>